<feature type="transmembrane region" description="Helical" evidence="4">
    <location>
        <begin position="42"/>
        <end position="60"/>
    </location>
</feature>
<accession>A0A7K1GLH3</accession>
<gene>
    <name evidence="6" type="ORF">GJV77_07315</name>
</gene>
<dbReference type="SUPFAM" id="SSF46689">
    <property type="entry name" value="Homeodomain-like"/>
    <property type="match status" value="1"/>
</dbReference>
<keyword evidence="4" id="KW-1133">Transmembrane helix</keyword>
<evidence type="ECO:0000313" key="7">
    <source>
        <dbReference type="Proteomes" id="UP000488936"/>
    </source>
</evidence>
<evidence type="ECO:0000256" key="4">
    <source>
        <dbReference type="SAM" id="Phobius"/>
    </source>
</evidence>
<keyword evidence="4" id="KW-0472">Membrane</keyword>
<evidence type="ECO:0000256" key="2">
    <source>
        <dbReference type="ARBA" id="ARBA00023125"/>
    </source>
</evidence>
<dbReference type="InterPro" id="IPR018062">
    <property type="entry name" value="HTH_AraC-typ_CS"/>
</dbReference>
<dbReference type="GO" id="GO:0003700">
    <property type="term" value="F:DNA-binding transcription factor activity"/>
    <property type="evidence" value="ECO:0007669"/>
    <property type="project" value="InterPro"/>
</dbReference>
<dbReference type="EMBL" id="WMJY01000013">
    <property type="protein sequence ID" value="MTH29725.1"/>
    <property type="molecule type" value="Genomic_DNA"/>
</dbReference>
<evidence type="ECO:0000256" key="3">
    <source>
        <dbReference type="ARBA" id="ARBA00023163"/>
    </source>
</evidence>
<dbReference type="OrthoDB" id="1222071at2"/>
<evidence type="ECO:0000313" key="6">
    <source>
        <dbReference type="EMBL" id="MTH29725.1"/>
    </source>
</evidence>
<name>A0A7K1GLH3_9FLAO</name>
<dbReference type="PROSITE" id="PS00041">
    <property type="entry name" value="HTH_ARAC_FAMILY_1"/>
    <property type="match status" value="1"/>
</dbReference>
<organism evidence="6 7">
    <name type="scientific">Myroides pelagicus</name>
    <dbReference type="NCBI Taxonomy" id="270914"/>
    <lineage>
        <taxon>Bacteria</taxon>
        <taxon>Pseudomonadati</taxon>
        <taxon>Bacteroidota</taxon>
        <taxon>Flavobacteriia</taxon>
        <taxon>Flavobacteriales</taxon>
        <taxon>Flavobacteriaceae</taxon>
        <taxon>Myroides</taxon>
    </lineage>
</organism>
<dbReference type="RefSeq" id="WP_155035721.1">
    <property type="nucleotide sequence ID" value="NZ_JBHTIG010000014.1"/>
</dbReference>
<keyword evidence="1" id="KW-0805">Transcription regulation</keyword>
<proteinExistence type="predicted"/>
<dbReference type="PROSITE" id="PS01124">
    <property type="entry name" value="HTH_ARAC_FAMILY_2"/>
    <property type="match status" value="1"/>
</dbReference>
<feature type="transmembrane region" description="Helical" evidence="4">
    <location>
        <begin position="91"/>
        <end position="111"/>
    </location>
</feature>
<dbReference type="Proteomes" id="UP000488936">
    <property type="component" value="Unassembled WGS sequence"/>
</dbReference>
<evidence type="ECO:0000259" key="5">
    <source>
        <dbReference type="PROSITE" id="PS01124"/>
    </source>
</evidence>
<dbReference type="Pfam" id="PF12833">
    <property type="entry name" value="HTH_18"/>
    <property type="match status" value="1"/>
</dbReference>
<dbReference type="InterPro" id="IPR018060">
    <property type="entry name" value="HTH_AraC"/>
</dbReference>
<dbReference type="InterPro" id="IPR009057">
    <property type="entry name" value="Homeodomain-like_sf"/>
</dbReference>
<keyword evidence="4" id="KW-0812">Transmembrane</keyword>
<feature type="domain" description="HTH araC/xylS-type" evidence="5">
    <location>
        <begin position="257"/>
        <end position="327"/>
    </location>
</feature>
<dbReference type="SMART" id="SM00342">
    <property type="entry name" value="HTH_ARAC"/>
    <property type="match status" value="1"/>
</dbReference>
<dbReference type="GO" id="GO:0043565">
    <property type="term" value="F:sequence-specific DNA binding"/>
    <property type="evidence" value="ECO:0007669"/>
    <property type="project" value="InterPro"/>
</dbReference>
<keyword evidence="7" id="KW-1185">Reference proteome</keyword>
<dbReference type="AlphaFoldDB" id="A0A7K1GLH3"/>
<dbReference type="Gene3D" id="1.10.10.60">
    <property type="entry name" value="Homeodomain-like"/>
    <property type="match status" value="1"/>
</dbReference>
<sequence>MNKIVALTNKVTLPAGVLYLIGFLLLAIVAGVLVFVANTNNLSLYPLLVALLMYTSFSYVDDRLVLHNMKIISGIGLLVSVVLILETEIWFAIGMTNFLAVLYFAFFLYPLKIDQIECPIKREYINFFSILFGLNILLFNLEYIMMVLGYDNSVLFHEYLHDLLELSVIILTIVTVGILLFRVIRFRGQDVELQGFNEQKGDVFSTLDTKKTGQQEVSDYLVAKKLVDVLENKQMYLESDFGVRKMNEVLGLGHQYHLSVITKHYFNMSFNELIAKYRIAYALKLLEREHNWSITSVAESCGFRSFTTFNKYFVHYVGVTASEYKDRLTSSE</sequence>
<feature type="transmembrane region" description="Helical" evidence="4">
    <location>
        <begin position="123"/>
        <end position="146"/>
    </location>
</feature>
<feature type="transmembrane region" description="Helical" evidence="4">
    <location>
        <begin position="166"/>
        <end position="184"/>
    </location>
</feature>
<feature type="transmembrane region" description="Helical" evidence="4">
    <location>
        <begin position="12"/>
        <end position="36"/>
    </location>
</feature>
<reference evidence="6 7" key="1">
    <citation type="journal article" date="2006" name="Int. J. Syst. Evol. Microbiol.">
        <title>Myroides pelagicus sp. nov., isolated from seawater in Thailand.</title>
        <authorList>
            <person name="Yoon J."/>
            <person name="Maneerat S."/>
            <person name="Kawai F."/>
            <person name="Yokota A."/>
        </authorList>
    </citation>
    <scope>NUCLEOTIDE SEQUENCE [LARGE SCALE GENOMIC DNA]</scope>
    <source>
        <strain evidence="6 7">SM1T</strain>
    </source>
</reference>
<evidence type="ECO:0000256" key="1">
    <source>
        <dbReference type="ARBA" id="ARBA00023015"/>
    </source>
</evidence>
<keyword evidence="3" id="KW-0804">Transcription</keyword>
<dbReference type="PANTHER" id="PTHR43280:SF29">
    <property type="entry name" value="ARAC-FAMILY TRANSCRIPTIONAL REGULATOR"/>
    <property type="match status" value="1"/>
</dbReference>
<protein>
    <submittedName>
        <fullName evidence="6">Helix-turn-helix domain-containing protein</fullName>
    </submittedName>
</protein>
<keyword evidence="2" id="KW-0238">DNA-binding</keyword>
<comment type="caution">
    <text evidence="6">The sequence shown here is derived from an EMBL/GenBank/DDBJ whole genome shotgun (WGS) entry which is preliminary data.</text>
</comment>
<dbReference type="PANTHER" id="PTHR43280">
    <property type="entry name" value="ARAC-FAMILY TRANSCRIPTIONAL REGULATOR"/>
    <property type="match status" value="1"/>
</dbReference>